<accession>A0A6M0RHE6</accession>
<dbReference type="InterPro" id="IPR000064">
    <property type="entry name" value="NLP_P60_dom"/>
</dbReference>
<evidence type="ECO:0000256" key="3">
    <source>
        <dbReference type="ARBA" id="ARBA00022801"/>
    </source>
</evidence>
<keyword evidence="2" id="KW-0645">Protease</keyword>
<dbReference type="Proteomes" id="UP000481033">
    <property type="component" value="Unassembled WGS sequence"/>
</dbReference>
<evidence type="ECO:0000256" key="1">
    <source>
        <dbReference type="ARBA" id="ARBA00007074"/>
    </source>
</evidence>
<dbReference type="SUPFAM" id="SSF82057">
    <property type="entry name" value="Prokaryotic SH3-related domain"/>
    <property type="match status" value="1"/>
</dbReference>
<evidence type="ECO:0000313" key="7">
    <source>
        <dbReference type="Proteomes" id="UP000481033"/>
    </source>
</evidence>
<keyword evidence="3" id="KW-0378">Hydrolase</keyword>
<dbReference type="AlphaFoldDB" id="A0A6M0RHE6"/>
<dbReference type="GO" id="GO:0006508">
    <property type="term" value="P:proteolysis"/>
    <property type="evidence" value="ECO:0007669"/>
    <property type="project" value="UniProtKB-KW"/>
</dbReference>
<dbReference type="Pfam" id="PF00877">
    <property type="entry name" value="NLPC_P60"/>
    <property type="match status" value="1"/>
</dbReference>
<dbReference type="InterPro" id="IPR051202">
    <property type="entry name" value="Peptidase_C40"/>
</dbReference>
<protein>
    <submittedName>
        <fullName evidence="6">NlpC/P60 family protein</fullName>
    </submittedName>
</protein>
<evidence type="ECO:0000259" key="5">
    <source>
        <dbReference type="PROSITE" id="PS51935"/>
    </source>
</evidence>
<dbReference type="InterPro" id="IPR038765">
    <property type="entry name" value="Papain-like_cys_pep_sf"/>
</dbReference>
<proteinExistence type="inferred from homology"/>
<reference evidence="6 7" key="1">
    <citation type="journal article" date="2020" name="Microb. Ecol.">
        <title>Ecogenomics of the Marine Benthic Filamentous Cyanobacterium Adonisia.</title>
        <authorList>
            <person name="Walter J.M."/>
            <person name="Coutinho F.H."/>
            <person name="Leomil L."/>
            <person name="Hargreaves P.I."/>
            <person name="Campeao M.E."/>
            <person name="Vieira V.V."/>
            <person name="Silva B.S."/>
            <person name="Fistarol G.O."/>
            <person name="Salomon P.S."/>
            <person name="Sawabe T."/>
            <person name="Mino S."/>
            <person name="Hosokawa M."/>
            <person name="Miyashita H."/>
            <person name="Maruyama F."/>
            <person name="van Verk M.C."/>
            <person name="Dutilh B.E."/>
            <person name="Thompson C.C."/>
            <person name="Thompson F.L."/>
        </authorList>
    </citation>
    <scope>NUCLEOTIDE SEQUENCE [LARGE SCALE GENOMIC DNA]</scope>
    <source>
        <strain evidence="6 7">CCMR0081</strain>
    </source>
</reference>
<dbReference type="PANTHER" id="PTHR47053:SF1">
    <property type="entry name" value="MUREIN DD-ENDOPEPTIDASE MEPH-RELATED"/>
    <property type="match status" value="1"/>
</dbReference>
<comment type="similarity">
    <text evidence="1">Belongs to the peptidase C40 family.</text>
</comment>
<organism evidence="6 7">
    <name type="scientific">Adonisia turfae CCMR0081</name>
    <dbReference type="NCBI Taxonomy" id="2292702"/>
    <lineage>
        <taxon>Bacteria</taxon>
        <taxon>Bacillati</taxon>
        <taxon>Cyanobacteriota</taxon>
        <taxon>Adonisia</taxon>
        <taxon>Adonisia turfae</taxon>
    </lineage>
</organism>
<dbReference type="Pfam" id="PF18348">
    <property type="entry name" value="SH3_16"/>
    <property type="match status" value="1"/>
</dbReference>
<dbReference type="SUPFAM" id="SSF54001">
    <property type="entry name" value="Cysteine proteinases"/>
    <property type="match status" value="1"/>
</dbReference>
<sequence>MQLEELKNRWRLAPGTEYRCDRTLNLYKTPTAAELVTQAAAGRQLKIVAIEANSLHVMLCADDYPGWLRLGDVDALDLASAPYHALMVTRPDVEQAIPGAIAFAEAAMAVPNEYLWGGTVAPNYDCSGLVQAAFAAVGVPLPRDSYQQEDFTDTIEIGELLPGDLIFFGTPERTTHVALHLDQGRYIHSSGKDQGRNGIGIDSIFDLSNPVSQAYHIQYRCCGRIMKGYAPQKTH</sequence>
<dbReference type="PROSITE" id="PS51935">
    <property type="entry name" value="NLPC_P60"/>
    <property type="match status" value="1"/>
</dbReference>
<dbReference type="Gene3D" id="3.90.1720.10">
    <property type="entry name" value="endopeptidase domain like (from Nostoc punctiforme)"/>
    <property type="match status" value="1"/>
</dbReference>
<keyword evidence="7" id="KW-1185">Reference proteome</keyword>
<dbReference type="Gene3D" id="2.30.30.40">
    <property type="entry name" value="SH3 Domains"/>
    <property type="match status" value="1"/>
</dbReference>
<dbReference type="EMBL" id="QXHD01000004">
    <property type="protein sequence ID" value="NEZ55595.1"/>
    <property type="molecule type" value="Genomic_DNA"/>
</dbReference>
<dbReference type="GO" id="GO:0008234">
    <property type="term" value="F:cysteine-type peptidase activity"/>
    <property type="evidence" value="ECO:0007669"/>
    <property type="project" value="UniProtKB-KW"/>
</dbReference>
<dbReference type="RefSeq" id="WP_163697503.1">
    <property type="nucleotide sequence ID" value="NZ_QXHD01000004.1"/>
</dbReference>
<evidence type="ECO:0000256" key="2">
    <source>
        <dbReference type="ARBA" id="ARBA00022670"/>
    </source>
</evidence>
<comment type="caution">
    <text evidence="6">The sequence shown here is derived from an EMBL/GenBank/DDBJ whole genome shotgun (WGS) entry which is preliminary data.</text>
</comment>
<dbReference type="PANTHER" id="PTHR47053">
    <property type="entry name" value="MUREIN DD-ENDOPEPTIDASE MEPH-RELATED"/>
    <property type="match status" value="1"/>
</dbReference>
<gene>
    <name evidence="6" type="ORF">DXZ20_07910</name>
</gene>
<feature type="domain" description="NlpC/P60" evidence="5">
    <location>
        <begin position="94"/>
        <end position="222"/>
    </location>
</feature>
<evidence type="ECO:0000313" key="6">
    <source>
        <dbReference type="EMBL" id="NEZ55595.1"/>
    </source>
</evidence>
<name>A0A6M0RHE6_9CYAN</name>
<evidence type="ECO:0000256" key="4">
    <source>
        <dbReference type="ARBA" id="ARBA00022807"/>
    </source>
</evidence>
<dbReference type="InterPro" id="IPR041382">
    <property type="entry name" value="SH3_16"/>
</dbReference>
<keyword evidence="4" id="KW-0788">Thiol protease</keyword>